<dbReference type="PROSITE" id="PS50222">
    <property type="entry name" value="EF_HAND_2"/>
    <property type="match status" value="2"/>
</dbReference>
<dbReference type="SMART" id="SM00054">
    <property type="entry name" value="EFh"/>
    <property type="match status" value="3"/>
</dbReference>
<feature type="domain" description="EF-hand" evidence="5">
    <location>
        <begin position="32"/>
        <end position="67"/>
    </location>
</feature>
<feature type="domain" description="EF-hand" evidence="5">
    <location>
        <begin position="107"/>
        <end position="142"/>
    </location>
</feature>
<evidence type="ECO:0000256" key="4">
    <source>
        <dbReference type="ARBA" id="ARBA00023262"/>
    </source>
</evidence>
<keyword evidence="3" id="KW-0455">Luminescence</keyword>
<evidence type="ECO:0000259" key="5">
    <source>
        <dbReference type="PROSITE" id="PS50222"/>
    </source>
</evidence>
<protein>
    <submittedName>
        <fullName evidence="7">Caltractin ICL1f isoform X2</fullName>
    </submittedName>
</protein>
<dbReference type="InterPro" id="IPR002048">
    <property type="entry name" value="EF_hand_dom"/>
</dbReference>
<evidence type="ECO:0000256" key="3">
    <source>
        <dbReference type="ARBA" id="ARBA00023223"/>
    </source>
</evidence>
<dbReference type="SUPFAM" id="SSF47473">
    <property type="entry name" value="EF-hand"/>
    <property type="match status" value="1"/>
</dbReference>
<evidence type="ECO:0000313" key="6">
    <source>
        <dbReference type="Proteomes" id="UP001652625"/>
    </source>
</evidence>
<comment type="similarity">
    <text evidence="1">Belongs to the aequorin family.</text>
</comment>
<dbReference type="InterPro" id="IPR011992">
    <property type="entry name" value="EF-hand-dom_pair"/>
</dbReference>
<reference evidence="7" key="1">
    <citation type="submission" date="2025-08" db="UniProtKB">
        <authorList>
            <consortium name="RefSeq"/>
        </authorList>
    </citation>
    <scope>IDENTIFICATION</scope>
</reference>
<dbReference type="PANTHER" id="PTHR23048">
    <property type="entry name" value="MYOSIN LIGHT CHAIN 1, 3"/>
    <property type="match status" value="1"/>
</dbReference>
<dbReference type="RefSeq" id="XP_065661511.1">
    <property type="nucleotide sequence ID" value="XM_065805439.1"/>
</dbReference>
<sequence length="196" mass="22528">MTSKSYMKYGDEIKLSEEQIQQIKQMFNLTDHQLNELYECFKLIDIDGSGKLTNIKLHKAISSLKSEVTLQDVEEIIEDINEEKKDKQVIEFIDFVKIMAKEIKEPLREEDVQNVFEIINVNKTGFVTSSDLYSVLTSFGFELTPTEIDATFKKYGDGLINFEEIKILTQQAHASILGPEDGFDEKNNIEEKKSDS</sequence>
<dbReference type="PANTHER" id="PTHR23048:SF0">
    <property type="entry name" value="CALMODULIN LIKE 3"/>
    <property type="match status" value="1"/>
</dbReference>
<dbReference type="Pfam" id="PF13499">
    <property type="entry name" value="EF-hand_7"/>
    <property type="match status" value="1"/>
</dbReference>
<accession>A0ABM4CID6</accession>
<keyword evidence="4" id="KW-0599">Photoprotein</keyword>
<dbReference type="Proteomes" id="UP001652625">
    <property type="component" value="Chromosome 09"/>
</dbReference>
<evidence type="ECO:0000313" key="7">
    <source>
        <dbReference type="RefSeq" id="XP_065661511.1"/>
    </source>
</evidence>
<evidence type="ECO:0000256" key="2">
    <source>
        <dbReference type="ARBA" id="ARBA00022737"/>
    </source>
</evidence>
<evidence type="ECO:0000256" key="1">
    <source>
        <dbReference type="ARBA" id="ARBA00007828"/>
    </source>
</evidence>
<gene>
    <name evidence="7" type="primary">LOC101234940</name>
</gene>
<organism evidence="6 7">
    <name type="scientific">Hydra vulgaris</name>
    <name type="common">Hydra</name>
    <name type="synonym">Hydra attenuata</name>
    <dbReference type="NCBI Taxonomy" id="6087"/>
    <lineage>
        <taxon>Eukaryota</taxon>
        <taxon>Metazoa</taxon>
        <taxon>Cnidaria</taxon>
        <taxon>Hydrozoa</taxon>
        <taxon>Hydroidolina</taxon>
        <taxon>Anthoathecata</taxon>
        <taxon>Aplanulata</taxon>
        <taxon>Hydridae</taxon>
        <taxon>Hydra</taxon>
    </lineage>
</organism>
<keyword evidence="2" id="KW-0677">Repeat</keyword>
<dbReference type="GeneID" id="101234940"/>
<proteinExistence type="inferred from homology"/>
<name>A0ABM4CID6_HYDVU</name>
<dbReference type="Gene3D" id="1.10.238.10">
    <property type="entry name" value="EF-hand"/>
    <property type="match status" value="2"/>
</dbReference>
<dbReference type="InterPro" id="IPR050230">
    <property type="entry name" value="CALM/Myosin/TropC-like"/>
</dbReference>
<keyword evidence="6" id="KW-1185">Reference proteome</keyword>